<evidence type="ECO:0000256" key="2">
    <source>
        <dbReference type="ARBA" id="ARBA00005001"/>
    </source>
</evidence>
<evidence type="ECO:0000259" key="13">
    <source>
        <dbReference type="Pfam" id="PF13632"/>
    </source>
</evidence>
<evidence type="ECO:0000256" key="12">
    <source>
        <dbReference type="SAM" id="Phobius"/>
    </source>
</evidence>
<protein>
    <recommendedName>
        <fullName evidence="4">Glucans biosynthesis glucosyltransferase H</fullName>
    </recommendedName>
</protein>
<feature type="non-terminal residue" evidence="14">
    <location>
        <position position="367"/>
    </location>
</feature>
<evidence type="ECO:0000256" key="5">
    <source>
        <dbReference type="ARBA" id="ARBA00022475"/>
    </source>
</evidence>
<keyword evidence="5" id="KW-1003">Cell membrane</keyword>
<evidence type="ECO:0000256" key="6">
    <source>
        <dbReference type="ARBA" id="ARBA00022519"/>
    </source>
</evidence>
<dbReference type="AlphaFoldDB" id="A0A381WKU0"/>
<feature type="domain" description="Glycosyltransferase 2-like" evidence="13">
    <location>
        <begin position="167"/>
        <end position="363"/>
    </location>
</feature>
<evidence type="ECO:0000313" key="14">
    <source>
        <dbReference type="EMBL" id="SVA53062.1"/>
    </source>
</evidence>
<dbReference type="SUPFAM" id="SSF53448">
    <property type="entry name" value="Nucleotide-diphospho-sugar transferases"/>
    <property type="match status" value="1"/>
</dbReference>
<dbReference type="CDD" id="cd04191">
    <property type="entry name" value="Glucan_BSP_MdoH"/>
    <property type="match status" value="1"/>
</dbReference>
<gene>
    <name evidence="14" type="ORF">METZ01_LOCUS105916</name>
</gene>
<reference evidence="14" key="1">
    <citation type="submission" date="2018-05" db="EMBL/GenBank/DDBJ databases">
        <authorList>
            <person name="Lanie J.A."/>
            <person name="Ng W.-L."/>
            <person name="Kazmierczak K.M."/>
            <person name="Andrzejewski T.M."/>
            <person name="Davidsen T.M."/>
            <person name="Wayne K.J."/>
            <person name="Tettelin H."/>
            <person name="Glass J.I."/>
            <person name="Rusch D."/>
            <person name="Podicherti R."/>
            <person name="Tsui H.-C.T."/>
            <person name="Winkler M.E."/>
        </authorList>
    </citation>
    <scope>NUCLEOTIDE SEQUENCE</scope>
</reference>
<keyword evidence="10 12" id="KW-1133">Transmembrane helix</keyword>
<evidence type="ECO:0000256" key="7">
    <source>
        <dbReference type="ARBA" id="ARBA00022676"/>
    </source>
</evidence>
<name>A0A381WKU0_9ZZZZ</name>
<dbReference type="PANTHER" id="PTHR43867">
    <property type="entry name" value="CELLULOSE SYNTHASE CATALYTIC SUBUNIT A [UDP-FORMING]"/>
    <property type="match status" value="1"/>
</dbReference>
<evidence type="ECO:0000256" key="8">
    <source>
        <dbReference type="ARBA" id="ARBA00022679"/>
    </source>
</evidence>
<dbReference type="Pfam" id="PF13632">
    <property type="entry name" value="Glyco_trans_2_3"/>
    <property type="match status" value="1"/>
</dbReference>
<accession>A0A381WKU0</accession>
<feature type="transmembrane region" description="Helical" evidence="12">
    <location>
        <begin position="16"/>
        <end position="44"/>
    </location>
</feature>
<dbReference type="NCBIfam" id="NF003958">
    <property type="entry name" value="PRK05454.2-1"/>
    <property type="match status" value="1"/>
</dbReference>
<sequence>MFDIMLGGGFTVLEGVILLLFALTFGWIAIAFWNAIIGWVLCLFNRDPLSLARVSRTELPDTPLTSTTALVMPINHEDPEQVMAGIAAMVQSVNRTGQGAQFDLFLLSDTRDPVIVRQEEAAWASLRQTISGPVTLTYRRRPVNHGRKAGNIADFCREWGAHYDFMVVLDADSIMAGATLVRLVRQMEANPQAGLVQTVPIPARRRTLFGRFIQFAASLYSPMLAAGQSFWQGDAANYWGHNAIVRVQAFTDCCQLPVLSGVPPFGGPILSHDFVEAALLRQGGWHVYLAPALGGSYEDVPSNLVEYVKRDRRWTQGSLQHLRLLPRRGLHMVNRCHFVQGAMGYVSSLLWFLMLLASTAYVLLPTL</sequence>
<dbReference type="EMBL" id="UINC01012108">
    <property type="protein sequence ID" value="SVA53062.1"/>
    <property type="molecule type" value="Genomic_DNA"/>
</dbReference>
<dbReference type="GO" id="GO:0005886">
    <property type="term" value="C:plasma membrane"/>
    <property type="evidence" value="ECO:0007669"/>
    <property type="project" value="UniProtKB-SubCell"/>
</dbReference>
<comment type="similarity">
    <text evidence="3">Belongs to the glycosyltransferase 2 family. OpgH subfamily.</text>
</comment>
<dbReference type="PANTHER" id="PTHR43867:SF5">
    <property type="entry name" value="GLUCANS BIOSYNTHESIS GLUCOSYLTRANSFERASE H"/>
    <property type="match status" value="1"/>
</dbReference>
<keyword evidence="6" id="KW-0997">Cell inner membrane</keyword>
<organism evidence="14">
    <name type="scientific">marine metagenome</name>
    <dbReference type="NCBI Taxonomy" id="408172"/>
    <lineage>
        <taxon>unclassified sequences</taxon>
        <taxon>metagenomes</taxon>
        <taxon>ecological metagenomes</taxon>
    </lineage>
</organism>
<feature type="transmembrane region" description="Helical" evidence="12">
    <location>
        <begin position="342"/>
        <end position="364"/>
    </location>
</feature>
<evidence type="ECO:0000256" key="10">
    <source>
        <dbReference type="ARBA" id="ARBA00022989"/>
    </source>
</evidence>
<dbReference type="InterPro" id="IPR029044">
    <property type="entry name" value="Nucleotide-diphossugar_trans"/>
</dbReference>
<evidence type="ECO:0000256" key="11">
    <source>
        <dbReference type="ARBA" id="ARBA00023136"/>
    </source>
</evidence>
<keyword evidence="9 12" id="KW-0812">Transmembrane</keyword>
<keyword evidence="8" id="KW-0808">Transferase</keyword>
<evidence type="ECO:0000256" key="4">
    <source>
        <dbReference type="ARBA" id="ARBA00020585"/>
    </source>
</evidence>
<dbReference type="InterPro" id="IPR001173">
    <property type="entry name" value="Glyco_trans_2-like"/>
</dbReference>
<dbReference type="InterPro" id="IPR050321">
    <property type="entry name" value="Glycosyltr_2/OpgH_subfam"/>
</dbReference>
<dbReference type="GO" id="GO:0016758">
    <property type="term" value="F:hexosyltransferase activity"/>
    <property type="evidence" value="ECO:0007669"/>
    <property type="project" value="TreeGrafter"/>
</dbReference>
<comment type="subcellular location">
    <subcellularLocation>
        <location evidence="1">Cell inner membrane</location>
        <topology evidence="1">Multi-pass membrane protein</topology>
    </subcellularLocation>
</comment>
<comment type="pathway">
    <text evidence="2">Glycan metabolism; osmoregulated periplasmic glucan (OPG) biosynthesis.</text>
</comment>
<keyword evidence="7" id="KW-0328">Glycosyltransferase</keyword>
<dbReference type="Gene3D" id="3.90.550.10">
    <property type="entry name" value="Spore Coat Polysaccharide Biosynthesis Protein SpsA, Chain A"/>
    <property type="match status" value="1"/>
</dbReference>
<keyword evidence="11 12" id="KW-0472">Membrane</keyword>
<proteinExistence type="inferred from homology"/>
<dbReference type="NCBIfam" id="NF003962">
    <property type="entry name" value="PRK05454.2-5"/>
    <property type="match status" value="1"/>
</dbReference>
<evidence type="ECO:0000256" key="3">
    <source>
        <dbReference type="ARBA" id="ARBA00009337"/>
    </source>
</evidence>
<evidence type="ECO:0000256" key="1">
    <source>
        <dbReference type="ARBA" id="ARBA00004429"/>
    </source>
</evidence>
<evidence type="ECO:0000256" key="9">
    <source>
        <dbReference type="ARBA" id="ARBA00022692"/>
    </source>
</evidence>